<evidence type="ECO:0000256" key="1">
    <source>
        <dbReference type="SAM" id="MobiDB-lite"/>
    </source>
</evidence>
<keyword evidence="3" id="KW-1185">Reference proteome</keyword>
<feature type="compositionally biased region" description="Basic and acidic residues" evidence="1">
    <location>
        <begin position="1"/>
        <end position="11"/>
    </location>
</feature>
<name>A0A9J6HBN2_HAELO</name>
<dbReference type="Proteomes" id="UP000821853">
    <property type="component" value="Unassembled WGS sequence"/>
</dbReference>
<evidence type="ECO:0000313" key="2">
    <source>
        <dbReference type="EMBL" id="KAH9384141.1"/>
    </source>
</evidence>
<feature type="region of interest" description="Disordered" evidence="1">
    <location>
        <begin position="1"/>
        <end position="58"/>
    </location>
</feature>
<proteinExistence type="predicted"/>
<comment type="caution">
    <text evidence="2">The sequence shown here is derived from an EMBL/GenBank/DDBJ whole genome shotgun (WGS) entry which is preliminary data.</text>
</comment>
<protein>
    <submittedName>
        <fullName evidence="2">Uncharacterized protein</fullName>
    </submittedName>
</protein>
<gene>
    <name evidence="2" type="ORF">HPB48_026134</name>
</gene>
<accession>A0A9J6HBN2</accession>
<evidence type="ECO:0000313" key="3">
    <source>
        <dbReference type="Proteomes" id="UP000821853"/>
    </source>
</evidence>
<sequence>MKKRNEVVHSEKMKRKSITQSMTRTRKRLASTQAQVAQMKEQEKTTSEEALEKKNTGTSSNAAACCEELLSRCAAKVV</sequence>
<feature type="compositionally biased region" description="Basic and acidic residues" evidence="1">
    <location>
        <begin position="40"/>
        <end position="55"/>
    </location>
</feature>
<dbReference type="VEuPathDB" id="VectorBase:HLOH_042338"/>
<dbReference type="AlphaFoldDB" id="A0A9J6HBN2"/>
<organism evidence="2 3">
    <name type="scientific">Haemaphysalis longicornis</name>
    <name type="common">Bush tick</name>
    <dbReference type="NCBI Taxonomy" id="44386"/>
    <lineage>
        <taxon>Eukaryota</taxon>
        <taxon>Metazoa</taxon>
        <taxon>Ecdysozoa</taxon>
        <taxon>Arthropoda</taxon>
        <taxon>Chelicerata</taxon>
        <taxon>Arachnida</taxon>
        <taxon>Acari</taxon>
        <taxon>Parasitiformes</taxon>
        <taxon>Ixodida</taxon>
        <taxon>Ixodoidea</taxon>
        <taxon>Ixodidae</taxon>
        <taxon>Haemaphysalinae</taxon>
        <taxon>Haemaphysalis</taxon>
    </lineage>
</organism>
<reference evidence="2 3" key="1">
    <citation type="journal article" date="2020" name="Cell">
        <title>Large-Scale Comparative Analyses of Tick Genomes Elucidate Their Genetic Diversity and Vector Capacities.</title>
        <authorList>
            <consortium name="Tick Genome and Microbiome Consortium (TIGMIC)"/>
            <person name="Jia N."/>
            <person name="Wang J."/>
            <person name="Shi W."/>
            <person name="Du L."/>
            <person name="Sun Y."/>
            <person name="Zhan W."/>
            <person name="Jiang J.F."/>
            <person name="Wang Q."/>
            <person name="Zhang B."/>
            <person name="Ji P."/>
            <person name="Bell-Sakyi L."/>
            <person name="Cui X.M."/>
            <person name="Yuan T.T."/>
            <person name="Jiang B.G."/>
            <person name="Yang W.F."/>
            <person name="Lam T.T."/>
            <person name="Chang Q.C."/>
            <person name="Ding S.J."/>
            <person name="Wang X.J."/>
            <person name="Zhu J.G."/>
            <person name="Ruan X.D."/>
            <person name="Zhao L."/>
            <person name="Wei J.T."/>
            <person name="Ye R.Z."/>
            <person name="Que T.C."/>
            <person name="Du C.H."/>
            <person name="Zhou Y.H."/>
            <person name="Cheng J.X."/>
            <person name="Dai P.F."/>
            <person name="Guo W.B."/>
            <person name="Han X.H."/>
            <person name="Huang E.J."/>
            <person name="Li L.F."/>
            <person name="Wei W."/>
            <person name="Gao Y.C."/>
            <person name="Liu J.Z."/>
            <person name="Shao H.Z."/>
            <person name="Wang X."/>
            <person name="Wang C.C."/>
            <person name="Yang T.C."/>
            <person name="Huo Q.B."/>
            <person name="Li W."/>
            <person name="Chen H.Y."/>
            <person name="Chen S.E."/>
            <person name="Zhou L.G."/>
            <person name="Ni X.B."/>
            <person name="Tian J.H."/>
            <person name="Sheng Y."/>
            <person name="Liu T."/>
            <person name="Pan Y.S."/>
            <person name="Xia L.Y."/>
            <person name="Li J."/>
            <person name="Zhao F."/>
            <person name="Cao W.C."/>
        </authorList>
    </citation>
    <scope>NUCLEOTIDE SEQUENCE [LARGE SCALE GENOMIC DNA]</scope>
    <source>
        <strain evidence="2">HaeL-2018</strain>
    </source>
</reference>
<dbReference type="EMBL" id="JABSTR010001656">
    <property type="protein sequence ID" value="KAH9384141.1"/>
    <property type="molecule type" value="Genomic_DNA"/>
</dbReference>